<dbReference type="RefSeq" id="WP_222962369.1">
    <property type="nucleotide sequence ID" value="NZ_JAINZZ010000010.1"/>
</dbReference>
<dbReference type="InterPro" id="IPR000835">
    <property type="entry name" value="HTH_MarR-typ"/>
</dbReference>
<dbReference type="InterPro" id="IPR039422">
    <property type="entry name" value="MarR/SlyA-like"/>
</dbReference>
<evidence type="ECO:0000259" key="1">
    <source>
        <dbReference type="PROSITE" id="PS50995"/>
    </source>
</evidence>
<gene>
    <name evidence="2" type="ORF">K7862_11340</name>
</gene>
<dbReference type="Pfam" id="PF01047">
    <property type="entry name" value="MarR"/>
    <property type="match status" value="1"/>
</dbReference>
<evidence type="ECO:0000313" key="2">
    <source>
        <dbReference type="EMBL" id="MBY8878221.1"/>
    </source>
</evidence>
<dbReference type="PRINTS" id="PR00598">
    <property type="entry name" value="HTHMARR"/>
</dbReference>
<protein>
    <submittedName>
        <fullName evidence="2">MarR family transcriptional regulator</fullName>
    </submittedName>
</protein>
<dbReference type="PROSITE" id="PS50995">
    <property type="entry name" value="HTH_MARR_2"/>
    <property type="match status" value="1"/>
</dbReference>
<dbReference type="PANTHER" id="PTHR33164:SF103">
    <property type="entry name" value="REGULATORY PROTEIN MARR"/>
    <property type="match status" value="1"/>
</dbReference>
<keyword evidence="3" id="KW-1185">Reference proteome</keyword>
<comment type="caution">
    <text evidence="2">The sequence shown here is derived from an EMBL/GenBank/DDBJ whole genome shotgun (WGS) entry which is preliminary data.</text>
</comment>
<dbReference type="InterPro" id="IPR036390">
    <property type="entry name" value="WH_DNA-bd_sf"/>
</dbReference>
<dbReference type="SMART" id="SM00347">
    <property type="entry name" value="HTH_MARR"/>
    <property type="match status" value="1"/>
</dbReference>
<dbReference type="PANTHER" id="PTHR33164">
    <property type="entry name" value="TRANSCRIPTIONAL REGULATOR, MARR FAMILY"/>
    <property type="match status" value="1"/>
</dbReference>
<organism evidence="2 3">
    <name type="scientific">Actinacidiphila acidipaludis</name>
    <dbReference type="NCBI Taxonomy" id="2873382"/>
    <lineage>
        <taxon>Bacteria</taxon>
        <taxon>Bacillati</taxon>
        <taxon>Actinomycetota</taxon>
        <taxon>Actinomycetes</taxon>
        <taxon>Kitasatosporales</taxon>
        <taxon>Streptomycetaceae</taxon>
        <taxon>Actinacidiphila</taxon>
    </lineage>
</organism>
<sequence length="163" mass="17340">MNEAPTALHGHTSDDVSAIGGVLEHLEVAWERARGAFSTAPLSAAQTRVLYVIEREPGINPTALGRSLSAAAPSVTRLCDRLQAAGFLRRAAGAQDRREVELELTAAGAAHLRTIRERREQALRRAMERMTPEARQALVTGLEALNAAVGDPAQGTGLTQRAG</sequence>
<accession>A0ABS7Q5V3</accession>
<proteinExistence type="predicted"/>
<feature type="domain" description="HTH marR-type" evidence="1">
    <location>
        <begin position="1"/>
        <end position="147"/>
    </location>
</feature>
<dbReference type="EMBL" id="JAINZZ010000010">
    <property type="protein sequence ID" value="MBY8878221.1"/>
    <property type="molecule type" value="Genomic_DNA"/>
</dbReference>
<dbReference type="Proteomes" id="UP000778578">
    <property type="component" value="Unassembled WGS sequence"/>
</dbReference>
<name>A0ABS7Q5V3_9ACTN</name>
<reference evidence="2 3" key="1">
    <citation type="submission" date="2021-08" db="EMBL/GenBank/DDBJ databases">
        <title>WGS of actinomycetes from Thailand.</title>
        <authorList>
            <person name="Thawai C."/>
        </authorList>
    </citation>
    <scope>NUCLEOTIDE SEQUENCE [LARGE SCALE GENOMIC DNA]</scope>
    <source>
        <strain evidence="2 3">PLK6-54</strain>
    </source>
</reference>
<dbReference type="SUPFAM" id="SSF46785">
    <property type="entry name" value="Winged helix' DNA-binding domain"/>
    <property type="match status" value="1"/>
</dbReference>
<evidence type="ECO:0000313" key="3">
    <source>
        <dbReference type="Proteomes" id="UP000778578"/>
    </source>
</evidence>
<dbReference type="Gene3D" id="1.10.10.10">
    <property type="entry name" value="Winged helix-like DNA-binding domain superfamily/Winged helix DNA-binding domain"/>
    <property type="match status" value="1"/>
</dbReference>
<dbReference type="InterPro" id="IPR036388">
    <property type="entry name" value="WH-like_DNA-bd_sf"/>
</dbReference>